<dbReference type="InterPro" id="IPR050879">
    <property type="entry name" value="Acyltransferase_3"/>
</dbReference>
<gene>
    <name evidence="4" type="ORF">SAMN06295955_102100</name>
</gene>
<dbReference type="Proteomes" id="UP000198339">
    <property type="component" value="Unassembled WGS sequence"/>
</dbReference>
<sequence length="523" mass="56676">MSGVGPSAAGEDPTRFYRADIDGLRAIAVLAVVLFHLDPVKLTGGYAGVDIFFVISGFLIGGQIDAGLAAGRFSMASFYAKRIRRLYPALVVTVLITLAASVPLLFPTEVMRVGKAAVATMTYTSNFYFYQAADYFSEGDIRPLLHTWSLAVEEQFYLVFPVLLFALHRYAPRWKLPAVAGMVLVSLVYAGWLVEHDSDAAFFFSVTRFWEFGAGALLALARPRVLAPRVADGAAFAGLTAVGGSILLLSEVSPVPGPVALPLVLGSALVIHAGASSPIVAGRWLSLPPLVFVGRISYSLYLVHWPIVVLVRANYGPETPPLGLAAMFAGSLVAAWLLYRFVECPARRLSIARYRQQIFTFGAGSTALVAVLAVVLLSNGGLADKRERQSSRLIAYLDYDAQTRFRAGTCLINAEADKEDDAFDARHCVPPPVAGREQVLLIGDSYAAQYYQALHATFPRLQIAQVTATGCRPLLAAEGADRCVGLIRMGLKRLVRRRDFAAIILAGRWREEEVGRSCARFAI</sequence>
<dbReference type="PANTHER" id="PTHR23028:SF53">
    <property type="entry name" value="ACYL_TRANSF_3 DOMAIN-CONTAINING PROTEIN"/>
    <property type="match status" value="1"/>
</dbReference>
<keyword evidence="1" id="KW-1133">Transmembrane helix</keyword>
<dbReference type="GO" id="GO:0016747">
    <property type="term" value="F:acyltransferase activity, transferring groups other than amino-acyl groups"/>
    <property type="evidence" value="ECO:0007669"/>
    <property type="project" value="InterPro"/>
</dbReference>
<dbReference type="Pfam" id="PF01757">
    <property type="entry name" value="Acyl_transf_3"/>
    <property type="match status" value="1"/>
</dbReference>
<feature type="transmembrane region" description="Helical" evidence="1">
    <location>
        <begin position="86"/>
        <end position="106"/>
    </location>
</feature>
<dbReference type="EMBL" id="FZPA01000002">
    <property type="protein sequence ID" value="SNS56756.1"/>
    <property type="molecule type" value="Genomic_DNA"/>
</dbReference>
<dbReference type="InterPro" id="IPR002656">
    <property type="entry name" value="Acyl_transf_3_dom"/>
</dbReference>
<keyword evidence="5" id="KW-1185">Reference proteome</keyword>
<feature type="transmembrane region" description="Helical" evidence="1">
    <location>
        <begin position="292"/>
        <end position="315"/>
    </location>
</feature>
<dbReference type="Pfam" id="PF19040">
    <property type="entry name" value="SGNH"/>
    <property type="match status" value="1"/>
</dbReference>
<keyword evidence="4" id="KW-0012">Acyltransferase</keyword>
<dbReference type="AlphaFoldDB" id="A0A239FIG7"/>
<evidence type="ECO:0000313" key="4">
    <source>
        <dbReference type="EMBL" id="SNS56756.1"/>
    </source>
</evidence>
<organism evidence="4 5">
    <name type="scientific">Sphingopyxis indica</name>
    <dbReference type="NCBI Taxonomy" id="436663"/>
    <lineage>
        <taxon>Bacteria</taxon>
        <taxon>Pseudomonadati</taxon>
        <taxon>Pseudomonadota</taxon>
        <taxon>Alphaproteobacteria</taxon>
        <taxon>Sphingomonadales</taxon>
        <taxon>Sphingomonadaceae</taxon>
        <taxon>Sphingopyxis</taxon>
    </lineage>
</organism>
<evidence type="ECO:0000313" key="5">
    <source>
        <dbReference type="Proteomes" id="UP000198339"/>
    </source>
</evidence>
<keyword evidence="1" id="KW-0812">Transmembrane</keyword>
<feature type="domain" description="Acyltransferase 3" evidence="2">
    <location>
        <begin position="19"/>
        <end position="340"/>
    </location>
</feature>
<dbReference type="OrthoDB" id="9796461at2"/>
<evidence type="ECO:0000259" key="2">
    <source>
        <dbReference type="Pfam" id="PF01757"/>
    </source>
</evidence>
<protein>
    <submittedName>
        <fullName evidence="4">Peptidoglycan/LPS O-acetylase OafA/YrhL, contains acyltransferase and SGNH-hydrolase domains</fullName>
    </submittedName>
</protein>
<feature type="transmembrane region" description="Helical" evidence="1">
    <location>
        <begin position="51"/>
        <end position="74"/>
    </location>
</feature>
<reference evidence="4 5" key="1">
    <citation type="submission" date="2017-06" db="EMBL/GenBank/DDBJ databases">
        <authorList>
            <person name="Kim H.J."/>
            <person name="Triplett B.A."/>
        </authorList>
    </citation>
    <scope>NUCLEOTIDE SEQUENCE [LARGE SCALE GENOMIC DNA]</scope>
    <source>
        <strain evidence="4 5">DS15</strain>
    </source>
</reference>
<keyword evidence="1" id="KW-0472">Membrane</keyword>
<dbReference type="GO" id="GO:0016787">
    <property type="term" value="F:hydrolase activity"/>
    <property type="evidence" value="ECO:0007669"/>
    <property type="project" value="UniProtKB-KW"/>
</dbReference>
<dbReference type="InterPro" id="IPR043968">
    <property type="entry name" value="SGNH"/>
</dbReference>
<feature type="domain" description="SGNH" evidence="3">
    <location>
        <begin position="423"/>
        <end position="510"/>
    </location>
</feature>
<feature type="transmembrane region" description="Helical" evidence="1">
    <location>
        <begin position="233"/>
        <end position="253"/>
    </location>
</feature>
<feature type="transmembrane region" description="Helical" evidence="1">
    <location>
        <begin position="145"/>
        <end position="167"/>
    </location>
</feature>
<feature type="transmembrane region" description="Helical" evidence="1">
    <location>
        <begin position="259"/>
        <end position="280"/>
    </location>
</feature>
<evidence type="ECO:0000256" key="1">
    <source>
        <dbReference type="SAM" id="Phobius"/>
    </source>
</evidence>
<evidence type="ECO:0000259" key="3">
    <source>
        <dbReference type="Pfam" id="PF19040"/>
    </source>
</evidence>
<feature type="transmembrane region" description="Helical" evidence="1">
    <location>
        <begin position="359"/>
        <end position="382"/>
    </location>
</feature>
<dbReference type="GO" id="GO:0016020">
    <property type="term" value="C:membrane"/>
    <property type="evidence" value="ECO:0007669"/>
    <property type="project" value="TreeGrafter"/>
</dbReference>
<name>A0A239FIG7_9SPHN</name>
<feature type="transmembrane region" description="Helical" evidence="1">
    <location>
        <begin position="174"/>
        <end position="194"/>
    </location>
</feature>
<dbReference type="PANTHER" id="PTHR23028">
    <property type="entry name" value="ACETYLTRANSFERASE"/>
    <property type="match status" value="1"/>
</dbReference>
<proteinExistence type="predicted"/>
<accession>A0A239FIG7</accession>
<keyword evidence="4" id="KW-0808">Transferase</keyword>
<feature type="transmembrane region" description="Helical" evidence="1">
    <location>
        <begin position="321"/>
        <end position="339"/>
    </location>
</feature>
<dbReference type="GO" id="GO:0009103">
    <property type="term" value="P:lipopolysaccharide biosynthetic process"/>
    <property type="evidence" value="ECO:0007669"/>
    <property type="project" value="TreeGrafter"/>
</dbReference>
<keyword evidence="4" id="KW-0378">Hydrolase</keyword>